<feature type="region of interest" description="Disordered" evidence="1">
    <location>
        <begin position="86"/>
        <end position="117"/>
    </location>
</feature>
<dbReference type="Proteomes" id="UP000002489">
    <property type="component" value="Unassembled WGS sequence"/>
</dbReference>
<dbReference type="Pfam" id="PF06985">
    <property type="entry name" value="HET"/>
    <property type="match status" value="1"/>
</dbReference>
<sequence length="536" mass="61603">MTEPQSEADRDQPYKYQALESPLHIRLIHLLPGKLDEDIRLRISHELLRQPEQPRSLRLSRKHLQRTLPPGWDVVETIEGRFIFMNEPDDASSEENEETEENEESDEGSGIVHTWKHPDPTIDPELYELPPVNPAQPVFEALSYVWGRQCDPVVATIEGEAGECLGNIKLGKNLGKALRHLRYQDQERVLWVDAICINQNDDVERATQVLRMSSIYQDCSRVIIWLGPEKHDIGLVFSELAHIGSQVEKTTNGFIMSSPDTTDFRWWKDDVPVSFSDEVWFASEIKPDYEQPVVELYKSCFLANIKALSRWELRGCPRNPDEDPYPSGGTYLDAFAATFLQDGRIERRPTEGFTLEHIKDRFETEFLSTASTPVSKLSRGDMMEYVIWTRSKGDVICVVLGCDFPVLLRPSEDNTWKFLSDCYVWDLEATQGLLGPLPSLWQAQLFYDPVTEHRSYTRYHNPQTGELTVEDPRLEPLVGWQRVSVEELGRDLTGDDPEVYDFFRNMEDGRIVNSDPRLEPEALKSRGVNLETFVLS</sequence>
<dbReference type="PANTHER" id="PTHR24148">
    <property type="entry name" value="ANKYRIN REPEAT DOMAIN-CONTAINING PROTEIN 39 HOMOLOG-RELATED"/>
    <property type="match status" value="1"/>
</dbReference>
<feature type="compositionally biased region" description="Acidic residues" evidence="1">
    <location>
        <begin position="87"/>
        <end position="107"/>
    </location>
</feature>
<dbReference type="InterPro" id="IPR052895">
    <property type="entry name" value="HetReg/Transcr_Mod"/>
</dbReference>
<organism evidence="3 4">
    <name type="scientific">Fusarium oxysporum (strain Fo5176)</name>
    <name type="common">Fusarium vascular wilt</name>
    <dbReference type="NCBI Taxonomy" id="660025"/>
    <lineage>
        <taxon>Eukaryota</taxon>
        <taxon>Fungi</taxon>
        <taxon>Dikarya</taxon>
        <taxon>Ascomycota</taxon>
        <taxon>Pezizomycotina</taxon>
        <taxon>Sordariomycetes</taxon>
        <taxon>Hypocreomycetidae</taxon>
        <taxon>Hypocreales</taxon>
        <taxon>Nectriaceae</taxon>
        <taxon>Fusarium</taxon>
        <taxon>Fusarium oxysporum species complex</taxon>
    </lineage>
</organism>
<evidence type="ECO:0000313" key="4">
    <source>
        <dbReference type="Proteomes" id="UP000002489"/>
    </source>
</evidence>
<feature type="domain" description="Heterokaryon incompatibility" evidence="2">
    <location>
        <begin position="139"/>
        <end position="242"/>
    </location>
</feature>
<accession>A0A0D2XPI5</accession>
<reference evidence="3" key="2">
    <citation type="submission" date="2025-08" db="UniProtKB">
        <authorList>
            <consortium name="EnsemblFungi"/>
        </authorList>
    </citation>
    <scope>IDENTIFICATION</scope>
    <source>
        <strain evidence="3">4287 / CBS 123668 / FGSC 9935 / NRRL 34936</strain>
    </source>
</reference>
<proteinExistence type="predicted"/>
<evidence type="ECO:0000313" key="3">
    <source>
        <dbReference type="EnsemblFungi" id="FOXG_05873P0"/>
    </source>
</evidence>
<dbReference type="STRING" id="426428.A0A0D2XPI5"/>
<dbReference type="AlphaFoldDB" id="A0A0D2XPI5"/>
<protein>
    <recommendedName>
        <fullName evidence="2">Heterokaryon incompatibility domain-containing protein</fullName>
    </recommendedName>
</protein>
<evidence type="ECO:0000259" key="2">
    <source>
        <dbReference type="Pfam" id="PF06985"/>
    </source>
</evidence>
<reference evidence="4" key="1">
    <citation type="journal article" date="2012" name="Mol. Plant Microbe Interact.">
        <title>A highly conserved effector in Fusarium oxysporum is required for full virulence on Arabidopsis.</title>
        <authorList>
            <person name="Thatcher L.F."/>
            <person name="Gardiner D.M."/>
            <person name="Kazan K."/>
            <person name="Manners J."/>
        </authorList>
    </citation>
    <scope>NUCLEOTIDE SEQUENCE [LARGE SCALE GENOMIC DNA]</scope>
    <source>
        <strain evidence="4">Fo5176</strain>
    </source>
</reference>
<name>A0A0D2XPI5_FUSOF</name>
<dbReference type="PANTHER" id="PTHR24148:SF73">
    <property type="entry name" value="HET DOMAIN PROTEIN (AFU_ORTHOLOGUE AFUA_8G01020)"/>
    <property type="match status" value="1"/>
</dbReference>
<dbReference type="InterPro" id="IPR010730">
    <property type="entry name" value="HET"/>
</dbReference>
<dbReference type="EnsemblFungi" id="FOXG_05873T0">
    <property type="protein sequence ID" value="FOXG_05873P0"/>
    <property type="gene ID" value="FOXG_05873"/>
</dbReference>
<evidence type="ECO:0000256" key="1">
    <source>
        <dbReference type="SAM" id="MobiDB-lite"/>
    </source>
</evidence>